<dbReference type="GeneTree" id="ENSGT01150000286943"/>
<dbReference type="Proteomes" id="UP000233100">
    <property type="component" value="Chromosome 3"/>
</dbReference>
<accession>A0A7N9C999</accession>
<sequence>MSGEAVTGAQKTLSKNEVLRSRLRSKRSSLTFFCSPVSQSHSPPRLAIETIMAKTAITFFFFFDGVSLLSPRLECSGVISAHCKLCLPGSSDSAVSASRVAGITGMHHHAQLLLYF</sequence>
<dbReference type="AlphaFoldDB" id="A0A7N9C999"/>
<keyword evidence="2" id="KW-1185">Reference proteome</keyword>
<protein>
    <submittedName>
        <fullName evidence="1">Uncharacterized protein</fullName>
    </submittedName>
</protein>
<reference evidence="1" key="2">
    <citation type="submission" date="2025-08" db="UniProtKB">
        <authorList>
            <consortium name="Ensembl"/>
        </authorList>
    </citation>
    <scope>IDENTIFICATION</scope>
</reference>
<name>A0A7N9C999_MACFA</name>
<proteinExistence type="predicted"/>
<evidence type="ECO:0000313" key="2">
    <source>
        <dbReference type="Proteomes" id="UP000233100"/>
    </source>
</evidence>
<dbReference type="Ensembl" id="ENSMFAT00000083707.1">
    <property type="protein sequence ID" value="ENSMFAP00000046628.1"/>
    <property type="gene ID" value="ENSMFAG00000064194.1"/>
</dbReference>
<dbReference type="PANTHER" id="PTHR12138:SF162">
    <property type="entry name" value="CHROMOSOME UNDETERMINED SCAFFOLD_275, WHOLE GENOME SHOTGUN SEQUENCE"/>
    <property type="match status" value="1"/>
</dbReference>
<evidence type="ECO:0000313" key="1">
    <source>
        <dbReference type="Ensembl" id="ENSMFAP00000046628.1"/>
    </source>
</evidence>
<reference evidence="1" key="3">
    <citation type="submission" date="2025-09" db="UniProtKB">
        <authorList>
            <consortium name="Ensembl"/>
        </authorList>
    </citation>
    <scope>IDENTIFICATION</scope>
</reference>
<dbReference type="PANTHER" id="PTHR12138">
    <property type="entry name" value="PRIMATE-EXPANDED PROTEIN FAMILY"/>
    <property type="match status" value="1"/>
</dbReference>
<organism evidence="1 2">
    <name type="scientific">Macaca fascicularis</name>
    <name type="common">Crab-eating macaque</name>
    <name type="synonym">Cynomolgus monkey</name>
    <dbReference type="NCBI Taxonomy" id="9541"/>
    <lineage>
        <taxon>Eukaryota</taxon>
        <taxon>Metazoa</taxon>
        <taxon>Chordata</taxon>
        <taxon>Craniata</taxon>
        <taxon>Vertebrata</taxon>
        <taxon>Euteleostomi</taxon>
        <taxon>Mammalia</taxon>
        <taxon>Eutheria</taxon>
        <taxon>Euarchontoglires</taxon>
        <taxon>Primates</taxon>
        <taxon>Haplorrhini</taxon>
        <taxon>Catarrhini</taxon>
        <taxon>Cercopithecidae</taxon>
        <taxon>Cercopithecinae</taxon>
        <taxon>Macaca</taxon>
    </lineage>
</organism>
<reference evidence="1 2" key="1">
    <citation type="submission" date="2013-03" db="EMBL/GenBank/DDBJ databases">
        <authorList>
            <person name="Warren W."/>
            <person name="Wilson R.K."/>
        </authorList>
    </citation>
    <scope>NUCLEOTIDE SEQUENCE</scope>
</reference>